<dbReference type="OrthoDB" id="139086at2"/>
<organism evidence="1 2">
    <name type="scientific">Sphingomonas guangdongensis</name>
    <dbReference type="NCBI Taxonomy" id="1141890"/>
    <lineage>
        <taxon>Bacteria</taxon>
        <taxon>Pseudomonadati</taxon>
        <taxon>Pseudomonadota</taxon>
        <taxon>Alphaproteobacteria</taxon>
        <taxon>Sphingomonadales</taxon>
        <taxon>Sphingomonadaceae</taxon>
        <taxon>Sphingomonas</taxon>
    </lineage>
</organism>
<dbReference type="SUPFAM" id="SSF53756">
    <property type="entry name" value="UDP-Glycosyltransferase/glycogen phosphorylase"/>
    <property type="match status" value="1"/>
</dbReference>
<reference evidence="1 2" key="1">
    <citation type="submission" date="2017-07" db="EMBL/GenBank/DDBJ databases">
        <authorList>
            <person name="Sun Z.S."/>
            <person name="Albrecht U."/>
            <person name="Echele G."/>
            <person name="Lee C.C."/>
        </authorList>
    </citation>
    <scope>NUCLEOTIDE SEQUENCE [LARGE SCALE GENOMIC DNA]</scope>
    <source>
        <strain evidence="1 2">CGMCC 1.12672</strain>
    </source>
</reference>
<dbReference type="InterPro" id="IPR002213">
    <property type="entry name" value="UDP_glucos_trans"/>
</dbReference>
<accession>A0A285R2H7</accession>
<evidence type="ECO:0000313" key="1">
    <source>
        <dbReference type="EMBL" id="SOB88316.1"/>
    </source>
</evidence>
<evidence type="ECO:0000313" key="2">
    <source>
        <dbReference type="Proteomes" id="UP000219494"/>
    </source>
</evidence>
<dbReference type="InterPro" id="IPR050426">
    <property type="entry name" value="Glycosyltransferase_28"/>
</dbReference>
<dbReference type="GO" id="GO:0008194">
    <property type="term" value="F:UDP-glycosyltransferase activity"/>
    <property type="evidence" value="ECO:0007669"/>
    <property type="project" value="InterPro"/>
</dbReference>
<dbReference type="GO" id="GO:0017000">
    <property type="term" value="P:antibiotic biosynthetic process"/>
    <property type="evidence" value="ECO:0007669"/>
    <property type="project" value="UniProtKB-ARBA"/>
</dbReference>
<dbReference type="Gene3D" id="3.40.50.2000">
    <property type="entry name" value="Glycogen Phosphorylase B"/>
    <property type="match status" value="2"/>
</dbReference>
<proteinExistence type="predicted"/>
<dbReference type="EMBL" id="OBMI01000004">
    <property type="protein sequence ID" value="SOB88316.1"/>
    <property type="molecule type" value="Genomic_DNA"/>
</dbReference>
<dbReference type="CDD" id="cd03784">
    <property type="entry name" value="GT1_Gtf-like"/>
    <property type="match status" value="1"/>
</dbReference>
<dbReference type="PANTHER" id="PTHR48050">
    <property type="entry name" value="STEROL 3-BETA-GLUCOSYLTRANSFERASE"/>
    <property type="match status" value="1"/>
</dbReference>
<name>A0A285R2H7_9SPHN</name>
<dbReference type="Pfam" id="PF00201">
    <property type="entry name" value="UDPGT"/>
    <property type="match status" value="1"/>
</dbReference>
<protein>
    <submittedName>
        <fullName evidence="1">Glycosyltransferase, MGT family</fullName>
    </submittedName>
</protein>
<keyword evidence="1" id="KW-0808">Transferase</keyword>
<sequence>MCDPGAPSHGLPSAGHLAVITSPVPGHLNPLQVLGRELSARGWRVSVVHMASARRFVTDPALEFVSLPGAAADDRFDGYLSLLARPGGLLGLNRMIRATATMTERLLDEAPGVLERIGATAVLADAVEPAGPLIAQRLGLPFAVATTGLPLLTEADVPPPFLGWPYRGDQLGRFRNSGGYVVTNILMRPITRTIAARRRAWGLADDGAPCVQVAQCPQALDFPRRALPATFRYGAPWRSDEVEAPELPDDGVPLIYCSLGTLQGARPALFATMATACAMIGARAVIGHGGGLSPAEEAALPGNPLVRAFWPQAAVLRRCSAAVLHGGFNSVLDALAAGVPIVALPIAFEQPATAARVARVGAGRMLSPHRLSAAALADTLRAVIERPGYAQAARGLAAEIAHGGGAADAAAAITAALATPA</sequence>
<dbReference type="AlphaFoldDB" id="A0A285R2H7"/>
<gene>
    <name evidence="1" type="ORF">SAMN06297144_3467</name>
</gene>
<dbReference type="Proteomes" id="UP000219494">
    <property type="component" value="Unassembled WGS sequence"/>
</dbReference>
<dbReference type="PANTHER" id="PTHR48050:SF13">
    <property type="entry name" value="STEROL 3-BETA-GLUCOSYLTRANSFERASE UGT80A2"/>
    <property type="match status" value="1"/>
</dbReference>
<keyword evidence="2" id="KW-1185">Reference proteome</keyword>